<dbReference type="GO" id="GO:0006334">
    <property type="term" value="P:nucleosome assembly"/>
    <property type="evidence" value="ECO:0007669"/>
    <property type="project" value="InterPro"/>
</dbReference>
<dbReference type="AlphaFoldDB" id="A0A9P7G2H7"/>
<feature type="compositionally biased region" description="Low complexity" evidence="2">
    <location>
        <begin position="136"/>
        <end position="145"/>
    </location>
</feature>
<dbReference type="OrthoDB" id="1110759at2759"/>
<dbReference type="GO" id="GO:0000786">
    <property type="term" value="C:nucleosome"/>
    <property type="evidence" value="ECO:0007669"/>
    <property type="project" value="InterPro"/>
</dbReference>
<evidence type="ECO:0000313" key="5">
    <source>
        <dbReference type="Proteomes" id="UP000717328"/>
    </source>
</evidence>
<dbReference type="InterPro" id="IPR005818">
    <property type="entry name" value="Histone_H1/H5_H15"/>
</dbReference>
<evidence type="ECO:0000259" key="3">
    <source>
        <dbReference type="Pfam" id="PF00538"/>
    </source>
</evidence>
<proteinExistence type="predicted"/>
<dbReference type="InterPro" id="IPR036388">
    <property type="entry name" value="WH-like_DNA-bd_sf"/>
</dbReference>
<organism evidence="4 5">
    <name type="scientific">Sphagnurus paluster</name>
    <dbReference type="NCBI Taxonomy" id="117069"/>
    <lineage>
        <taxon>Eukaryota</taxon>
        <taxon>Fungi</taxon>
        <taxon>Dikarya</taxon>
        <taxon>Basidiomycota</taxon>
        <taxon>Agaricomycotina</taxon>
        <taxon>Agaricomycetes</taxon>
        <taxon>Agaricomycetidae</taxon>
        <taxon>Agaricales</taxon>
        <taxon>Tricholomatineae</taxon>
        <taxon>Lyophyllaceae</taxon>
        <taxon>Sphagnurus</taxon>
    </lineage>
</organism>
<dbReference type="Proteomes" id="UP000717328">
    <property type="component" value="Unassembled WGS sequence"/>
</dbReference>
<keyword evidence="5" id="KW-1185">Reference proteome</keyword>
<feature type="region of interest" description="Disordered" evidence="2">
    <location>
        <begin position="108"/>
        <end position="216"/>
    </location>
</feature>
<dbReference type="Gene3D" id="1.10.10.10">
    <property type="entry name" value="Winged helix-like DNA-binding domain superfamily/Winged helix DNA-binding domain"/>
    <property type="match status" value="1"/>
</dbReference>
<protein>
    <recommendedName>
        <fullName evidence="1">Histone H1</fullName>
    </recommendedName>
</protein>
<accession>A0A9P7G2H7</accession>
<sequence>MIKKVRTRRSHSSSIFDLHLPFQFVEGKYRIALDNAAANHLNRAISSGNEKGTLYLPKGLSGKIKLAPKARIDTKKENAKPVLKKSAAVTKVSAAKKVPVVIPFATKKARGPTKAKTATVKRSPSKAATSEKPGKKITATTAKTASAKKPRTTTKKTTVAKGAAKKVITGEAKNLKKRKSATAARTGATAPSSKVKPALKVKSALKTAATKSAAKA</sequence>
<feature type="compositionally biased region" description="Low complexity" evidence="2">
    <location>
        <begin position="198"/>
        <end position="216"/>
    </location>
</feature>
<feature type="compositionally biased region" description="Low complexity" evidence="2">
    <location>
        <begin position="155"/>
        <end position="169"/>
    </location>
</feature>
<dbReference type="EMBL" id="JABCKI010005717">
    <property type="protein sequence ID" value="KAG5639622.1"/>
    <property type="molecule type" value="Genomic_DNA"/>
</dbReference>
<name>A0A9P7G2H7_9AGAR</name>
<reference evidence="4" key="1">
    <citation type="submission" date="2021-02" db="EMBL/GenBank/DDBJ databases">
        <authorList>
            <person name="Nieuwenhuis M."/>
            <person name="Van De Peppel L.J.J."/>
        </authorList>
    </citation>
    <scope>NUCLEOTIDE SEQUENCE</scope>
    <source>
        <strain evidence="4">D49</strain>
    </source>
</reference>
<dbReference type="GO" id="GO:0003677">
    <property type="term" value="F:DNA binding"/>
    <property type="evidence" value="ECO:0007669"/>
    <property type="project" value="InterPro"/>
</dbReference>
<evidence type="ECO:0000256" key="2">
    <source>
        <dbReference type="SAM" id="MobiDB-lite"/>
    </source>
</evidence>
<dbReference type="InterPro" id="IPR036390">
    <property type="entry name" value="WH_DNA-bd_sf"/>
</dbReference>
<reference evidence="4" key="2">
    <citation type="submission" date="2021-10" db="EMBL/GenBank/DDBJ databases">
        <title>Phylogenomics reveals ancestral predisposition of the termite-cultivated fungus Termitomyces towards a domesticated lifestyle.</title>
        <authorList>
            <person name="Auxier B."/>
            <person name="Grum-Grzhimaylo A."/>
            <person name="Cardenas M.E."/>
            <person name="Lodge J.D."/>
            <person name="Laessoe T."/>
            <person name="Pedersen O."/>
            <person name="Smith M.E."/>
            <person name="Kuyper T.W."/>
            <person name="Franco-Molano E.A."/>
            <person name="Baroni T.J."/>
            <person name="Aanen D.K."/>
        </authorList>
    </citation>
    <scope>NUCLEOTIDE SEQUENCE</scope>
    <source>
        <strain evidence="4">D49</strain>
    </source>
</reference>
<gene>
    <name evidence="4" type="ORF">H0H81_010824</name>
</gene>
<evidence type="ECO:0000313" key="4">
    <source>
        <dbReference type="EMBL" id="KAG5639622.1"/>
    </source>
</evidence>
<dbReference type="SUPFAM" id="SSF46785">
    <property type="entry name" value="Winged helix' DNA-binding domain"/>
    <property type="match status" value="1"/>
</dbReference>
<comment type="caution">
    <text evidence="4">The sequence shown here is derived from an EMBL/GenBank/DDBJ whole genome shotgun (WGS) entry which is preliminary data.</text>
</comment>
<dbReference type="Pfam" id="PF00538">
    <property type="entry name" value="Linker_histone"/>
    <property type="match status" value="1"/>
</dbReference>
<feature type="domain" description="H15" evidence="3">
    <location>
        <begin position="23"/>
        <end position="67"/>
    </location>
</feature>
<evidence type="ECO:0000256" key="1">
    <source>
        <dbReference type="ARBA" id="ARBA00020833"/>
    </source>
</evidence>